<accession>A0A1G2M1F0</accession>
<organism evidence="1 2">
    <name type="scientific">Candidatus Taylorbacteria bacterium RIFCSPHIGHO2_01_FULL_46_22b</name>
    <dbReference type="NCBI Taxonomy" id="1802301"/>
    <lineage>
        <taxon>Bacteria</taxon>
        <taxon>Candidatus Tayloriibacteriota</taxon>
    </lineage>
</organism>
<dbReference type="Proteomes" id="UP000178873">
    <property type="component" value="Unassembled WGS sequence"/>
</dbReference>
<dbReference type="STRING" id="1802301.A2664_03830"/>
<comment type="caution">
    <text evidence="1">The sequence shown here is derived from an EMBL/GenBank/DDBJ whole genome shotgun (WGS) entry which is preliminary data.</text>
</comment>
<dbReference type="InterPro" id="IPR050114">
    <property type="entry name" value="UPF0173_UPF0282_UlaG_hydrolase"/>
</dbReference>
<evidence type="ECO:0008006" key="3">
    <source>
        <dbReference type="Google" id="ProtNLM"/>
    </source>
</evidence>
<evidence type="ECO:0000313" key="1">
    <source>
        <dbReference type="EMBL" id="OHA17716.1"/>
    </source>
</evidence>
<proteinExistence type="predicted"/>
<evidence type="ECO:0000313" key="2">
    <source>
        <dbReference type="Proteomes" id="UP000178873"/>
    </source>
</evidence>
<name>A0A1G2M1F0_9BACT</name>
<dbReference type="SUPFAM" id="SSF56281">
    <property type="entry name" value="Metallo-hydrolase/oxidoreductase"/>
    <property type="match status" value="1"/>
</dbReference>
<dbReference type="PANTHER" id="PTHR43546">
    <property type="entry name" value="UPF0173 METAL-DEPENDENT HYDROLASE MJ1163-RELATED"/>
    <property type="match status" value="1"/>
</dbReference>
<dbReference type="Gene3D" id="3.60.15.10">
    <property type="entry name" value="Ribonuclease Z/Hydroxyacylglutathione hydrolase-like"/>
    <property type="match status" value="1"/>
</dbReference>
<dbReference type="PANTHER" id="PTHR43546:SF3">
    <property type="entry name" value="UPF0173 METAL-DEPENDENT HYDROLASE MJ1163"/>
    <property type="match status" value="1"/>
</dbReference>
<protein>
    <recommendedName>
        <fullName evidence="3">Metallo-beta-lactamase domain-containing protein</fullName>
    </recommendedName>
</protein>
<sequence>MKIKKISHCCLVIETGGKRIMTDPGMYSVEQQALERNIDIVLITHEHQDHLHTDSLKQILKNNPRAQVISNASVGKLLEQEGITFTKLSHGDSLMQEGISFEGHGHDHAVIYPTIPSVENTGFLIDGRLFYPGDAFYNPEKPVEILALPVVAPWMKISEAIEYAKAIKPKKCFPVHDGMIRTDMPPYIAVRAVGNVLLSDGIEFVSMGEGSVAEF</sequence>
<dbReference type="AlphaFoldDB" id="A0A1G2M1F0"/>
<dbReference type="EMBL" id="MHRF01000013">
    <property type="protein sequence ID" value="OHA17716.1"/>
    <property type="molecule type" value="Genomic_DNA"/>
</dbReference>
<reference evidence="1 2" key="1">
    <citation type="journal article" date="2016" name="Nat. Commun.">
        <title>Thousands of microbial genomes shed light on interconnected biogeochemical processes in an aquifer system.</title>
        <authorList>
            <person name="Anantharaman K."/>
            <person name="Brown C.T."/>
            <person name="Hug L.A."/>
            <person name="Sharon I."/>
            <person name="Castelle C.J."/>
            <person name="Probst A.J."/>
            <person name="Thomas B.C."/>
            <person name="Singh A."/>
            <person name="Wilkins M.J."/>
            <person name="Karaoz U."/>
            <person name="Brodie E.L."/>
            <person name="Williams K.H."/>
            <person name="Hubbard S.S."/>
            <person name="Banfield J.F."/>
        </authorList>
    </citation>
    <scope>NUCLEOTIDE SEQUENCE [LARGE SCALE GENOMIC DNA]</scope>
</reference>
<gene>
    <name evidence="1" type="ORF">A2664_03830</name>
</gene>
<dbReference type="Pfam" id="PF13483">
    <property type="entry name" value="Lactamase_B_3"/>
    <property type="match status" value="1"/>
</dbReference>
<dbReference type="InterPro" id="IPR036866">
    <property type="entry name" value="RibonucZ/Hydroxyglut_hydro"/>
</dbReference>